<keyword evidence="2" id="KW-1185">Reference proteome</keyword>
<dbReference type="Proteomes" id="UP000561011">
    <property type="component" value="Unassembled WGS sequence"/>
</dbReference>
<dbReference type="AlphaFoldDB" id="A0A853EYA9"/>
<gene>
    <name evidence="1" type="ORF">HZZ10_18965</name>
</gene>
<reference evidence="1 2" key="1">
    <citation type="submission" date="2020-07" db="EMBL/GenBank/DDBJ databases">
        <title>MOT database genomes.</title>
        <authorList>
            <person name="Joseph S."/>
            <person name="Aduse-Opoku J."/>
            <person name="Hashim A."/>
            <person name="Wade W."/>
            <person name="Curtis M."/>
        </authorList>
    </citation>
    <scope>NUCLEOTIDE SEQUENCE [LARGE SCALE GENOMIC DNA]</scope>
    <source>
        <strain evidence="1 2">DSM 100099</strain>
    </source>
</reference>
<dbReference type="Pfam" id="PF19461">
    <property type="entry name" value="DUF5998"/>
    <property type="match status" value="1"/>
</dbReference>
<protein>
    <submittedName>
        <fullName evidence="1">Phosphodiesterase</fullName>
    </submittedName>
</protein>
<evidence type="ECO:0000313" key="2">
    <source>
        <dbReference type="Proteomes" id="UP000561011"/>
    </source>
</evidence>
<sequence>MSSTSSRDLSADLRRQLDRAGYYPELVADVLDVAIADEPVEAHLVHVETTFATSEVRRHVTVLVLTSSRLVLAHVDDHASEDPEAGQQDARSSAAATTEAVPLAKITSVVLTHMVDAPEKHVSGAAPTELTLAVGWGAVSRIDLEPAQCPDPQCEADHGLTGSMANDDVLVRVSAQAEGVEAVRSAVAFAKALSAATGYAAHGGRR</sequence>
<proteinExistence type="predicted"/>
<comment type="caution">
    <text evidence="1">The sequence shown here is derived from an EMBL/GenBank/DDBJ whole genome shotgun (WGS) entry which is preliminary data.</text>
</comment>
<dbReference type="EMBL" id="JACBYE010000097">
    <property type="protein sequence ID" value="NYS95585.1"/>
    <property type="molecule type" value="Genomic_DNA"/>
</dbReference>
<name>A0A853EYA9_9MICO</name>
<accession>A0A853EYA9</accession>
<organism evidence="1 2">
    <name type="scientific">Sanguibacter inulinus</name>
    <dbReference type="NCBI Taxonomy" id="60922"/>
    <lineage>
        <taxon>Bacteria</taxon>
        <taxon>Bacillati</taxon>
        <taxon>Actinomycetota</taxon>
        <taxon>Actinomycetes</taxon>
        <taxon>Micrococcales</taxon>
        <taxon>Sanguibacteraceae</taxon>
        <taxon>Sanguibacter</taxon>
    </lineage>
</organism>
<dbReference type="InterPro" id="IPR046040">
    <property type="entry name" value="DUF5998"/>
</dbReference>
<dbReference type="RefSeq" id="WP_056132205.1">
    <property type="nucleotide sequence ID" value="NZ_JACBYE010000097.1"/>
</dbReference>
<evidence type="ECO:0000313" key="1">
    <source>
        <dbReference type="EMBL" id="NYS95585.1"/>
    </source>
</evidence>